<keyword evidence="6" id="KW-0732">Signal</keyword>
<feature type="chain" id="PRO_5042952194" description="Cytochrome P450" evidence="6">
    <location>
        <begin position="24"/>
        <end position="281"/>
    </location>
</feature>
<evidence type="ECO:0008006" key="9">
    <source>
        <dbReference type="Google" id="ProtNLM"/>
    </source>
</evidence>
<comment type="similarity">
    <text evidence="1">Belongs to the cytochrome P450 family.</text>
</comment>
<sequence length="281" mass="31520">MRGGKGGSIRWAIDLQHVLLCLTFDNVGMIAFGTDPGCLRPGLSEIPFARAFEDATAATIIRFIMPTAIWRALRYLDLGHKRCLRRCIERVDQFAYDVIRERKEDLSLSDGENEQMSRKTERSDLLTVFTQLKDEDGEPYFDKFLRDICVNFVLVGRDTSLVALWFFWLLNRHPKVEERILSEIRKIVEERVGDGIGDGEVVLKPEKKKGAQGFSPKLSTDVYTSAPFASVGVRRVDVDSGGDRKRGHTVEGGGEYLTEEKGRRGDCGGSESTAGGNRRRG</sequence>
<keyword evidence="3" id="KW-0560">Oxidoreductase</keyword>
<keyword evidence="2" id="KW-0479">Metal-binding</keyword>
<dbReference type="InterPro" id="IPR036396">
    <property type="entry name" value="Cyt_P450_sf"/>
</dbReference>
<dbReference type="GO" id="GO:0005506">
    <property type="term" value="F:iron ion binding"/>
    <property type="evidence" value="ECO:0007669"/>
    <property type="project" value="InterPro"/>
</dbReference>
<dbReference type="GO" id="GO:0016705">
    <property type="term" value="F:oxidoreductase activity, acting on paired donors, with incorporation or reduction of molecular oxygen"/>
    <property type="evidence" value="ECO:0007669"/>
    <property type="project" value="InterPro"/>
</dbReference>
<evidence type="ECO:0000256" key="6">
    <source>
        <dbReference type="SAM" id="SignalP"/>
    </source>
</evidence>
<dbReference type="EMBL" id="CP136890">
    <property type="protein sequence ID" value="WOK93903.1"/>
    <property type="molecule type" value="Genomic_DNA"/>
</dbReference>
<dbReference type="Pfam" id="PF00067">
    <property type="entry name" value="p450"/>
    <property type="match status" value="1"/>
</dbReference>
<evidence type="ECO:0000256" key="1">
    <source>
        <dbReference type="ARBA" id="ARBA00010617"/>
    </source>
</evidence>
<evidence type="ECO:0000256" key="3">
    <source>
        <dbReference type="ARBA" id="ARBA00023002"/>
    </source>
</evidence>
<keyword evidence="8" id="KW-1185">Reference proteome</keyword>
<gene>
    <name evidence="7" type="ORF">Cni_G02604</name>
</gene>
<reference evidence="7 8" key="1">
    <citation type="submission" date="2023-10" db="EMBL/GenBank/DDBJ databases">
        <title>Chromosome-scale genome assembly provides insights into flower coloration mechanisms of Canna indica.</title>
        <authorList>
            <person name="Li C."/>
        </authorList>
    </citation>
    <scope>NUCLEOTIDE SEQUENCE [LARGE SCALE GENOMIC DNA]</scope>
    <source>
        <tissue evidence="7">Flower</tissue>
    </source>
</reference>
<keyword evidence="4" id="KW-0408">Iron</keyword>
<dbReference type="GO" id="GO:0020037">
    <property type="term" value="F:heme binding"/>
    <property type="evidence" value="ECO:0007669"/>
    <property type="project" value="InterPro"/>
</dbReference>
<proteinExistence type="inferred from homology"/>
<feature type="signal peptide" evidence="6">
    <location>
        <begin position="1"/>
        <end position="23"/>
    </location>
</feature>
<dbReference type="AlphaFoldDB" id="A0AAQ3JPN8"/>
<dbReference type="PANTHER" id="PTHR24296">
    <property type="entry name" value="CYTOCHROME P450"/>
    <property type="match status" value="1"/>
</dbReference>
<evidence type="ECO:0000313" key="8">
    <source>
        <dbReference type="Proteomes" id="UP001327560"/>
    </source>
</evidence>
<dbReference type="SUPFAM" id="SSF48264">
    <property type="entry name" value="Cytochrome P450"/>
    <property type="match status" value="1"/>
</dbReference>
<feature type="region of interest" description="Disordered" evidence="5">
    <location>
        <begin position="238"/>
        <end position="281"/>
    </location>
</feature>
<dbReference type="Proteomes" id="UP001327560">
    <property type="component" value="Chromosome 1"/>
</dbReference>
<name>A0AAQ3JPN8_9LILI</name>
<protein>
    <recommendedName>
        <fullName evidence="9">Cytochrome P450</fullName>
    </recommendedName>
</protein>
<accession>A0AAQ3JPN8</accession>
<organism evidence="7 8">
    <name type="scientific">Canna indica</name>
    <name type="common">Indian-shot</name>
    <dbReference type="NCBI Taxonomy" id="4628"/>
    <lineage>
        <taxon>Eukaryota</taxon>
        <taxon>Viridiplantae</taxon>
        <taxon>Streptophyta</taxon>
        <taxon>Embryophyta</taxon>
        <taxon>Tracheophyta</taxon>
        <taxon>Spermatophyta</taxon>
        <taxon>Magnoliopsida</taxon>
        <taxon>Liliopsida</taxon>
        <taxon>Zingiberales</taxon>
        <taxon>Cannaceae</taxon>
        <taxon>Canna</taxon>
    </lineage>
</organism>
<evidence type="ECO:0000256" key="5">
    <source>
        <dbReference type="SAM" id="MobiDB-lite"/>
    </source>
</evidence>
<evidence type="ECO:0000313" key="7">
    <source>
        <dbReference type="EMBL" id="WOK93903.1"/>
    </source>
</evidence>
<evidence type="ECO:0000256" key="4">
    <source>
        <dbReference type="ARBA" id="ARBA00023004"/>
    </source>
</evidence>
<dbReference type="InterPro" id="IPR001128">
    <property type="entry name" value="Cyt_P450"/>
</dbReference>
<evidence type="ECO:0000256" key="2">
    <source>
        <dbReference type="ARBA" id="ARBA00022723"/>
    </source>
</evidence>
<dbReference type="Gene3D" id="1.10.630.10">
    <property type="entry name" value="Cytochrome P450"/>
    <property type="match status" value="1"/>
</dbReference>
<dbReference type="GO" id="GO:0004497">
    <property type="term" value="F:monooxygenase activity"/>
    <property type="evidence" value="ECO:0007669"/>
    <property type="project" value="InterPro"/>
</dbReference>